<dbReference type="RefSeq" id="WP_132923577.1">
    <property type="nucleotide sequence ID" value="NZ_CP075169.1"/>
</dbReference>
<organism evidence="9 10">
    <name type="scientific">Sodalis ligni</name>
    <dbReference type="NCBI Taxonomy" id="2697027"/>
    <lineage>
        <taxon>Bacteria</taxon>
        <taxon>Pseudomonadati</taxon>
        <taxon>Pseudomonadota</taxon>
        <taxon>Gammaproteobacteria</taxon>
        <taxon>Enterobacterales</taxon>
        <taxon>Bruguierivoracaceae</taxon>
        <taxon>Sodalis</taxon>
    </lineage>
</organism>
<dbReference type="CDD" id="cd00367">
    <property type="entry name" value="PTS-HPr_like"/>
    <property type="match status" value="1"/>
</dbReference>
<feature type="domain" description="HPr" evidence="8">
    <location>
        <begin position="2"/>
        <end position="90"/>
    </location>
</feature>
<evidence type="ECO:0000256" key="4">
    <source>
        <dbReference type="ARBA" id="ARBA00022683"/>
    </source>
</evidence>
<dbReference type="PANTHER" id="PTHR33705:SF2">
    <property type="entry name" value="PHOSPHOCARRIER PROTEIN NPR"/>
    <property type="match status" value="1"/>
</dbReference>
<reference evidence="9 10" key="1">
    <citation type="submission" date="2019-02" db="EMBL/GenBank/DDBJ databases">
        <title>Investigation of anaerobic lignin degradation for improved lignocellulosic biofuels.</title>
        <authorList>
            <person name="Deangelis K."/>
        </authorList>
    </citation>
    <scope>NUCLEOTIDE SEQUENCE [LARGE SCALE GENOMIC DNA]</scope>
    <source>
        <strain evidence="9 10">159R</strain>
    </source>
</reference>
<dbReference type="InterPro" id="IPR050399">
    <property type="entry name" value="HPr"/>
</dbReference>
<evidence type="ECO:0000256" key="6">
    <source>
        <dbReference type="ARBA" id="ARBA00040081"/>
    </source>
</evidence>
<evidence type="ECO:0000256" key="3">
    <source>
        <dbReference type="ARBA" id="ARBA00022490"/>
    </source>
</evidence>
<dbReference type="SUPFAM" id="SSF55594">
    <property type="entry name" value="HPr-like"/>
    <property type="match status" value="1"/>
</dbReference>
<name>A0A4R1ND88_9GAMM</name>
<dbReference type="Gene3D" id="3.30.1340.10">
    <property type="entry name" value="HPr-like"/>
    <property type="match status" value="1"/>
</dbReference>
<dbReference type="GO" id="GO:0009401">
    <property type="term" value="P:phosphoenolpyruvate-dependent sugar phosphotransferase system"/>
    <property type="evidence" value="ECO:0007669"/>
    <property type="project" value="UniProtKB-KW"/>
</dbReference>
<sequence>MTVKQTVEIKNRLGMHARPAMKLFDLVQSFDAEVLLRNDFGTEAEASSVIALLMLDSAKGGLIEIEATGPDEERALAAIIELFNAGFNED</sequence>
<evidence type="ECO:0000256" key="2">
    <source>
        <dbReference type="ARBA" id="ARBA00010736"/>
    </source>
</evidence>
<dbReference type="PROSITE" id="PS00369">
    <property type="entry name" value="PTS_HPR_HIS"/>
    <property type="match status" value="1"/>
</dbReference>
<dbReference type="InterPro" id="IPR001020">
    <property type="entry name" value="PTS_HPr_His_P_site"/>
</dbReference>
<evidence type="ECO:0000313" key="9">
    <source>
        <dbReference type="EMBL" id="TCL04817.1"/>
    </source>
</evidence>
<evidence type="ECO:0000313" key="10">
    <source>
        <dbReference type="Proteomes" id="UP000294555"/>
    </source>
</evidence>
<dbReference type="Pfam" id="PF00381">
    <property type="entry name" value="PTS-HPr"/>
    <property type="match status" value="1"/>
</dbReference>
<dbReference type="InterPro" id="IPR000032">
    <property type="entry name" value="HPr-like"/>
</dbReference>
<dbReference type="PANTHER" id="PTHR33705">
    <property type="entry name" value="PHOSPHOCARRIER PROTEIN HPR"/>
    <property type="match status" value="1"/>
</dbReference>
<dbReference type="InterPro" id="IPR035895">
    <property type="entry name" value="HPr-like_sf"/>
</dbReference>
<keyword evidence="10" id="KW-1185">Reference proteome</keyword>
<proteinExistence type="inferred from homology"/>
<comment type="subcellular location">
    <subcellularLocation>
        <location evidence="1">Cytoplasm</location>
    </subcellularLocation>
</comment>
<evidence type="ECO:0000256" key="5">
    <source>
        <dbReference type="ARBA" id="ARBA00037424"/>
    </source>
</evidence>
<dbReference type="EMBL" id="SJOI01000001">
    <property type="protein sequence ID" value="TCL04817.1"/>
    <property type="molecule type" value="Genomic_DNA"/>
</dbReference>
<protein>
    <recommendedName>
        <fullName evidence="6">Phosphocarrier protein NPr</fullName>
    </recommendedName>
    <alternativeName>
        <fullName evidence="7">Nitrogen-related HPr</fullName>
    </alternativeName>
</protein>
<keyword evidence="3" id="KW-0963">Cytoplasm</keyword>
<dbReference type="AlphaFoldDB" id="A0A4R1ND88"/>
<gene>
    <name evidence="9" type="ORF">EZJ58_2960</name>
</gene>
<evidence type="ECO:0000256" key="7">
    <source>
        <dbReference type="ARBA" id="ARBA00041734"/>
    </source>
</evidence>
<dbReference type="OrthoDB" id="9798965at2"/>
<evidence type="ECO:0000256" key="1">
    <source>
        <dbReference type="ARBA" id="ARBA00004496"/>
    </source>
</evidence>
<evidence type="ECO:0000259" key="8">
    <source>
        <dbReference type="PROSITE" id="PS51350"/>
    </source>
</evidence>
<dbReference type="NCBIfam" id="NF008146">
    <property type="entry name" value="PRK10897.1"/>
    <property type="match status" value="1"/>
</dbReference>
<comment type="function">
    <text evidence="5">Component of the phosphoenolpyruvate-dependent nitrogen-metabolic phosphotransferase system (nitrogen-metabolic PTS), that seems to be involved in regulating nitrogen metabolism. The phosphoryl group from phosphoenolpyruvate (PEP) is transferred to the phosphoryl carrier protein NPr by enzyme I-Ntr. Phospho-NPr then transfers it to EIIA-Ntr. Could function in the transcriptional regulation of sigma-54 dependent operons in conjunction with the NPr (PtsO) and EIIA-Ntr (PtsN) proteins.</text>
</comment>
<keyword evidence="4" id="KW-0598">Phosphotransferase system</keyword>
<comment type="caution">
    <text evidence="9">The sequence shown here is derived from an EMBL/GenBank/DDBJ whole genome shotgun (WGS) entry which is preliminary data.</text>
</comment>
<comment type="similarity">
    <text evidence="2">Belongs to the HPr family.</text>
</comment>
<accession>A0A4R1ND88</accession>
<dbReference type="PRINTS" id="PR00107">
    <property type="entry name" value="PHOSPHOCPHPR"/>
</dbReference>
<dbReference type="NCBIfam" id="TIGR01003">
    <property type="entry name" value="PTS_HPr_family"/>
    <property type="match status" value="1"/>
</dbReference>
<dbReference type="PROSITE" id="PS51350">
    <property type="entry name" value="PTS_HPR_DOM"/>
    <property type="match status" value="1"/>
</dbReference>
<dbReference type="Proteomes" id="UP000294555">
    <property type="component" value="Unassembled WGS sequence"/>
</dbReference>
<dbReference type="GO" id="GO:0005737">
    <property type="term" value="C:cytoplasm"/>
    <property type="evidence" value="ECO:0007669"/>
    <property type="project" value="UniProtKB-SubCell"/>
</dbReference>